<sequence>MYLGVAWYDQEFFVERGGAGFSRMHQKSYQLIGVPQDAITIAHLLAADVAQFTAAEAAPESAAALTAGATA</sequence>
<evidence type="ECO:0000313" key="2">
    <source>
        <dbReference type="Proteomes" id="UP000624709"/>
    </source>
</evidence>
<accession>A0ABQ4BQY1</accession>
<proteinExistence type="predicted"/>
<dbReference type="RefSeq" id="WP_203830687.1">
    <property type="nucleotide sequence ID" value="NZ_BAAATY010000057.1"/>
</dbReference>
<reference evidence="1 2" key="1">
    <citation type="submission" date="2021-01" db="EMBL/GenBank/DDBJ databases">
        <title>Whole genome shotgun sequence of Actinoplanes palleronii NBRC 14916.</title>
        <authorList>
            <person name="Komaki H."/>
            <person name="Tamura T."/>
        </authorList>
    </citation>
    <scope>NUCLEOTIDE SEQUENCE [LARGE SCALE GENOMIC DNA]</scope>
    <source>
        <strain evidence="1 2">NBRC 14916</strain>
    </source>
</reference>
<gene>
    <name evidence="1" type="ORF">Apa02nite_091400</name>
</gene>
<dbReference type="EMBL" id="BOMS01000163">
    <property type="protein sequence ID" value="GIE73032.1"/>
    <property type="molecule type" value="Genomic_DNA"/>
</dbReference>
<keyword evidence="2" id="KW-1185">Reference proteome</keyword>
<protein>
    <submittedName>
        <fullName evidence="1">Uncharacterized protein</fullName>
    </submittedName>
</protein>
<comment type="caution">
    <text evidence="1">The sequence shown here is derived from an EMBL/GenBank/DDBJ whole genome shotgun (WGS) entry which is preliminary data.</text>
</comment>
<organism evidence="1 2">
    <name type="scientific">Actinoplanes palleronii</name>
    <dbReference type="NCBI Taxonomy" id="113570"/>
    <lineage>
        <taxon>Bacteria</taxon>
        <taxon>Bacillati</taxon>
        <taxon>Actinomycetota</taxon>
        <taxon>Actinomycetes</taxon>
        <taxon>Micromonosporales</taxon>
        <taxon>Micromonosporaceae</taxon>
        <taxon>Actinoplanes</taxon>
    </lineage>
</organism>
<evidence type="ECO:0000313" key="1">
    <source>
        <dbReference type="EMBL" id="GIE73032.1"/>
    </source>
</evidence>
<dbReference type="Proteomes" id="UP000624709">
    <property type="component" value="Unassembled WGS sequence"/>
</dbReference>
<name>A0ABQ4BQY1_9ACTN</name>